<evidence type="ECO:0008006" key="9">
    <source>
        <dbReference type="Google" id="ProtNLM"/>
    </source>
</evidence>
<keyword evidence="5" id="KW-0067">ATP-binding</keyword>
<keyword evidence="6" id="KW-0173">Coenzyme A biosynthesis</keyword>
<dbReference type="Gene3D" id="3.30.420.40">
    <property type="match status" value="1"/>
</dbReference>
<evidence type="ECO:0000256" key="3">
    <source>
        <dbReference type="ARBA" id="ARBA00022741"/>
    </source>
</evidence>
<proteinExistence type="predicted"/>
<dbReference type="PANTHER" id="PTHR12280:SF20">
    <property type="entry name" value="4'-PHOSPHOPANTETHEINE PHOSPHATASE"/>
    <property type="match status" value="1"/>
</dbReference>
<dbReference type="GO" id="GO:0015937">
    <property type="term" value="P:coenzyme A biosynthetic process"/>
    <property type="evidence" value="ECO:0007669"/>
    <property type="project" value="UniProtKB-KW"/>
</dbReference>
<evidence type="ECO:0000256" key="1">
    <source>
        <dbReference type="ARBA" id="ARBA00022490"/>
    </source>
</evidence>
<dbReference type="AlphaFoldDB" id="A0A8J8SFF5"/>
<keyword evidence="8" id="KW-1185">Reference proteome</keyword>
<dbReference type="InterPro" id="IPR011602">
    <property type="entry name" value="Type_II_PanK_bac"/>
</dbReference>
<dbReference type="Proteomes" id="UP000683246">
    <property type="component" value="Chromosome"/>
</dbReference>
<dbReference type="SUPFAM" id="SSF53067">
    <property type="entry name" value="Actin-like ATPase domain"/>
    <property type="match status" value="1"/>
</dbReference>
<dbReference type="PANTHER" id="PTHR12280">
    <property type="entry name" value="PANTOTHENATE KINASE"/>
    <property type="match status" value="1"/>
</dbReference>
<gene>
    <name evidence="7" type="ORF">HZI73_04495</name>
</gene>
<evidence type="ECO:0000256" key="2">
    <source>
        <dbReference type="ARBA" id="ARBA00022679"/>
    </source>
</evidence>
<dbReference type="KEGG" id="vpy:HZI73_04495"/>
<reference evidence="7" key="1">
    <citation type="submission" date="2020-07" db="EMBL/GenBank/DDBJ databases">
        <title>Vallitalea pronyensis genome.</title>
        <authorList>
            <person name="Postec A."/>
        </authorList>
    </citation>
    <scope>NUCLEOTIDE SEQUENCE</scope>
    <source>
        <strain evidence="7">FatNI3</strain>
    </source>
</reference>
<sequence>MNRNIITFDIGTTRLKTVYKIDGEVHKETYSNHNPNTIIKKLCSKHPFDCIAITGSGARRIRESKDYIYLNELECTAYMVQHMNLQEAIVVNVGTGTSFIQYKNGAYQHITGTGIGGGTFTGLGKRLLGISEPADIEALALQGDLKRVNILIEDIYQDGLGWLQKDITVSNFGKETGKSQDVALGIHSLVTDVIISILAGIVAGNDVHPIILSGGVMENQLMKQMLTRYADLFHLDCQFFSEPSYGTCYGALAILENKKLW</sequence>
<dbReference type="PIRSF" id="PIRSF036940">
    <property type="entry name" value="PanK_bac_aCoA"/>
    <property type="match status" value="1"/>
</dbReference>
<keyword evidence="3" id="KW-0547">Nucleotide-binding</keyword>
<keyword evidence="4" id="KW-0418">Kinase</keyword>
<organism evidence="7 8">
    <name type="scientific">Vallitalea pronyensis</name>
    <dbReference type="NCBI Taxonomy" id="1348613"/>
    <lineage>
        <taxon>Bacteria</taxon>
        <taxon>Bacillati</taxon>
        <taxon>Bacillota</taxon>
        <taxon>Clostridia</taxon>
        <taxon>Lachnospirales</taxon>
        <taxon>Vallitaleaceae</taxon>
        <taxon>Vallitalea</taxon>
    </lineage>
</organism>
<dbReference type="InterPro" id="IPR004567">
    <property type="entry name" value="Type_II_PanK"/>
</dbReference>
<accession>A0A8J8SFF5</accession>
<evidence type="ECO:0000256" key="5">
    <source>
        <dbReference type="ARBA" id="ARBA00022840"/>
    </source>
</evidence>
<dbReference type="GO" id="GO:0005524">
    <property type="term" value="F:ATP binding"/>
    <property type="evidence" value="ECO:0007669"/>
    <property type="project" value="UniProtKB-KW"/>
</dbReference>
<dbReference type="Pfam" id="PF03630">
    <property type="entry name" value="Fumble"/>
    <property type="match status" value="1"/>
</dbReference>
<evidence type="ECO:0000313" key="7">
    <source>
        <dbReference type="EMBL" id="QUI21595.1"/>
    </source>
</evidence>
<keyword evidence="2" id="KW-0808">Transferase</keyword>
<dbReference type="EMBL" id="CP058649">
    <property type="protein sequence ID" value="QUI21595.1"/>
    <property type="molecule type" value="Genomic_DNA"/>
</dbReference>
<dbReference type="GO" id="GO:0005829">
    <property type="term" value="C:cytosol"/>
    <property type="evidence" value="ECO:0007669"/>
    <property type="project" value="TreeGrafter"/>
</dbReference>
<evidence type="ECO:0000256" key="4">
    <source>
        <dbReference type="ARBA" id="ARBA00022777"/>
    </source>
</evidence>
<protein>
    <recommendedName>
        <fullName evidence="9">Pantothenate kinase</fullName>
    </recommendedName>
</protein>
<dbReference type="GO" id="GO:0004594">
    <property type="term" value="F:pantothenate kinase activity"/>
    <property type="evidence" value="ECO:0007669"/>
    <property type="project" value="InterPro"/>
</dbReference>
<evidence type="ECO:0000256" key="6">
    <source>
        <dbReference type="ARBA" id="ARBA00022993"/>
    </source>
</evidence>
<dbReference type="RefSeq" id="WP_212697065.1">
    <property type="nucleotide sequence ID" value="NZ_CP058649.1"/>
</dbReference>
<keyword evidence="1" id="KW-0963">Cytoplasm</keyword>
<name>A0A8J8SFF5_9FIRM</name>
<dbReference type="InterPro" id="IPR043129">
    <property type="entry name" value="ATPase_NBD"/>
</dbReference>
<evidence type="ECO:0000313" key="8">
    <source>
        <dbReference type="Proteomes" id="UP000683246"/>
    </source>
</evidence>